<dbReference type="PANTHER" id="PTHR16557">
    <property type="entry name" value="ALKYLATED DNA REPAIR PROTEIN ALKB-RELATED"/>
    <property type="match status" value="1"/>
</dbReference>
<keyword evidence="1 6" id="KW-0479">Metal-binding</keyword>
<organism evidence="8 9">
    <name type="scientific">Litorimonas cladophorae</name>
    <dbReference type="NCBI Taxonomy" id="1220491"/>
    <lineage>
        <taxon>Bacteria</taxon>
        <taxon>Pseudomonadati</taxon>
        <taxon>Pseudomonadota</taxon>
        <taxon>Alphaproteobacteria</taxon>
        <taxon>Maricaulales</taxon>
        <taxon>Robiginitomaculaceae</taxon>
    </lineage>
</organism>
<dbReference type="AlphaFoldDB" id="A0A918KLD9"/>
<dbReference type="InterPro" id="IPR004574">
    <property type="entry name" value="Alkb"/>
</dbReference>
<feature type="binding site" evidence="5">
    <location>
        <begin position="71"/>
        <end position="73"/>
    </location>
    <ligand>
        <name>substrate</name>
    </ligand>
</feature>
<feature type="binding site" evidence="5">
    <location>
        <begin position="201"/>
        <end position="207"/>
    </location>
    <ligand>
        <name>2-oxoglutarate</name>
        <dbReference type="ChEBI" id="CHEBI:16810"/>
    </ligand>
</feature>
<comment type="cofactor">
    <cofactor evidence="6">
        <name>Fe(2+)</name>
        <dbReference type="ChEBI" id="CHEBI:29033"/>
    </cofactor>
    <text evidence="6">Binds 1 Fe(2+) ion per subunit.</text>
</comment>
<evidence type="ECO:0000259" key="7">
    <source>
        <dbReference type="PROSITE" id="PS51471"/>
    </source>
</evidence>
<feature type="binding site" evidence="5">
    <location>
        <begin position="111"/>
        <end position="113"/>
    </location>
    <ligand>
        <name>2-oxoglutarate</name>
        <dbReference type="ChEBI" id="CHEBI:16810"/>
    </ligand>
</feature>
<evidence type="ECO:0000256" key="6">
    <source>
        <dbReference type="PIRSR" id="PIRSR604574-2"/>
    </source>
</evidence>
<dbReference type="Proteomes" id="UP000600865">
    <property type="component" value="Unassembled WGS sequence"/>
</dbReference>
<proteinExistence type="predicted"/>
<evidence type="ECO:0000256" key="1">
    <source>
        <dbReference type="ARBA" id="ARBA00022723"/>
    </source>
</evidence>
<dbReference type="PANTHER" id="PTHR16557:SF2">
    <property type="entry name" value="NUCLEIC ACID DIOXYGENASE ALKBH1"/>
    <property type="match status" value="1"/>
</dbReference>
<evidence type="ECO:0000256" key="4">
    <source>
        <dbReference type="ARBA" id="ARBA00023004"/>
    </source>
</evidence>
<keyword evidence="4 6" id="KW-0408">Iron</keyword>
<feature type="binding site" evidence="6">
    <location>
        <position position="129"/>
    </location>
    <ligand>
        <name>Fe cation</name>
        <dbReference type="ChEBI" id="CHEBI:24875"/>
        <note>catalytic</note>
    </ligand>
</feature>
<dbReference type="SUPFAM" id="SSF51197">
    <property type="entry name" value="Clavaminate synthase-like"/>
    <property type="match status" value="1"/>
</dbReference>
<evidence type="ECO:0000313" key="8">
    <source>
        <dbReference type="EMBL" id="GGX67723.1"/>
    </source>
</evidence>
<feature type="binding site" evidence="5">
    <location>
        <position position="63"/>
    </location>
    <ligand>
        <name>substrate</name>
    </ligand>
</feature>
<dbReference type="GO" id="GO:0035516">
    <property type="term" value="F:broad specificity oxidative DNA demethylase activity"/>
    <property type="evidence" value="ECO:0007669"/>
    <property type="project" value="TreeGrafter"/>
</dbReference>
<sequence>MAKSTDFPEGFAHYPLYFSPEEQTALIDAVKAATQTAPFFQPRMPRTGAPLSVVMSNFGTLGWVTDKEAGYRYEPTHPITGAPWPPLPDLLTKLWREVADWPDLPEACLINWYRAEGGKDGAKMGMHVDSDELAVNAPVVSISLGDPAMFRIGGPKRGGPTQGVKLMSGDVVVLAGAARRCHHAVSKVYYGESALVPKGGRLNLTMRRVNV</sequence>
<keyword evidence="3" id="KW-0560">Oxidoreductase</keyword>
<dbReference type="PROSITE" id="PS51471">
    <property type="entry name" value="FE2OG_OXY"/>
    <property type="match status" value="1"/>
</dbReference>
<gene>
    <name evidence="8" type="ORF">GCM10011309_16730</name>
</gene>
<protein>
    <submittedName>
        <fullName evidence="8">Alkylated DNA repair dioxygenase</fullName>
    </submittedName>
</protein>
<feature type="binding site" evidence="5">
    <location>
        <position position="131"/>
    </location>
    <ligand>
        <name>substrate</name>
    </ligand>
</feature>
<dbReference type="GO" id="GO:0035513">
    <property type="term" value="P:oxidative RNA demethylation"/>
    <property type="evidence" value="ECO:0007669"/>
    <property type="project" value="TreeGrafter"/>
</dbReference>
<evidence type="ECO:0000256" key="2">
    <source>
        <dbReference type="ARBA" id="ARBA00022964"/>
    </source>
</evidence>
<dbReference type="Pfam" id="PF13532">
    <property type="entry name" value="2OG-FeII_Oxy_2"/>
    <property type="match status" value="1"/>
</dbReference>
<keyword evidence="9" id="KW-1185">Reference proteome</keyword>
<feature type="binding site" evidence="6">
    <location>
        <position position="127"/>
    </location>
    <ligand>
        <name>Fe cation</name>
        <dbReference type="ChEBI" id="CHEBI:24875"/>
        <note>catalytic</note>
    </ligand>
</feature>
<feature type="domain" description="Fe2OG dioxygenase" evidence="7">
    <location>
        <begin position="104"/>
        <end position="210"/>
    </location>
</feature>
<reference evidence="8 9" key="1">
    <citation type="journal article" date="2014" name="Int. J. Syst. Evol. Microbiol.">
        <title>Complete genome sequence of Corynebacterium casei LMG S-19264T (=DSM 44701T), isolated from a smear-ripened cheese.</title>
        <authorList>
            <consortium name="US DOE Joint Genome Institute (JGI-PGF)"/>
            <person name="Walter F."/>
            <person name="Albersmeier A."/>
            <person name="Kalinowski J."/>
            <person name="Ruckert C."/>
        </authorList>
    </citation>
    <scope>NUCLEOTIDE SEQUENCE [LARGE SCALE GENOMIC DNA]</scope>
    <source>
        <strain evidence="8 9">KCTC 23968</strain>
    </source>
</reference>
<feature type="binding site" evidence="5">
    <location>
        <position position="157"/>
    </location>
    <ligand>
        <name>substrate</name>
    </ligand>
</feature>
<comment type="caution">
    <text evidence="8">The sequence shown here is derived from an EMBL/GenBank/DDBJ whole genome shotgun (WGS) entry which is preliminary data.</text>
</comment>
<evidence type="ECO:0000256" key="5">
    <source>
        <dbReference type="PIRSR" id="PIRSR604574-1"/>
    </source>
</evidence>
<evidence type="ECO:0000256" key="3">
    <source>
        <dbReference type="ARBA" id="ARBA00023002"/>
    </source>
</evidence>
<dbReference type="InterPro" id="IPR027450">
    <property type="entry name" value="AlkB-like"/>
</dbReference>
<evidence type="ECO:0000313" key="9">
    <source>
        <dbReference type="Proteomes" id="UP000600865"/>
    </source>
</evidence>
<dbReference type="EMBL" id="BMYV01000002">
    <property type="protein sequence ID" value="GGX67723.1"/>
    <property type="molecule type" value="Genomic_DNA"/>
</dbReference>
<feature type="binding site" evidence="6">
    <location>
        <position position="183"/>
    </location>
    <ligand>
        <name>Fe cation</name>
        <dbReference type="ChEBI" id="CHEBI:24875"/>
        <note>catalytic</note>
    </ligand>
</feature>
<dbReference type="Gene3D" id="2.60.120.590">
    <property type="entry name" value="Alpha-ketoglutarate-dependent dioxygenase AlkB-like"/>
    <property type="match status" value="1"/>
</dbReference>
<dbReference type="GO" id="GO:0005737">
    <property type="term" value="C:cytoplasm"/>
    <property type="evidence" value="ECO:0007669"/>
    <property type="project" value="TreeGrafter"/>
</dbReference>
<dbReference type="GO" id="GO:0035515">
    <property type="term" value="F:oxidative RNA demethylase activity"/>
    <property type="evidence" value="ECO:0007669"/>
    <property type="project" value="TreeGrafter"/>
</dbReference>
<dbReference type="InterPro" id="IPR037151">
    <property type="entry name" value="AlkB-like_sf"/>
</dbReference>
<keyword evidence="2 8" id="KW-0223">Dioxygenase</keyword>
<dbReference type="InterPro" id="IPR005123">
    <property type="entry name" value="Oxoglu/Fe-dep_dioxygenase_dom"/>
</dbReference>
<name>A0A918KLD9_9PROT</name>
<dbReference type="RefSeq" id="WP_189584274.1">
    <property type="nucleotide sequence ID" value="NZ_BMYV01000002.1"/>
</dbReference>
<accession>A0A918KLD9</accession>
<dbReference type="GO" id="GO:0008198">
    <property type="term" value="F:ferrous iron binding"/>
    <property type="evidence" value="ECO:0007669"/>
    <property type="project" value="TreeGrafter"/>
</dbReference>